<evidence type="ECO:0000313" key="11">
    <source>
        <dbReference type="EMBL" id="TDY51412.1"/>
    </source>
</evidence>
<protein>
    <recommendedName>
        <fullName evidence="9">Thiamine-phosphate synthase</fullName>
        <shortName evidence="9">TP synthase</shortName>
        <shortName evidence="9">TPS</shortName>
        <ecNumber evidence="9">2.5.1.3</ecNumber>
    </recommendedName>
    <alternativeName>
        <fullName evidence="9">Thiamine-phosphate pyrophosphorylase</fullName>
        <shortName evidence="9">TMP pyrophosphorylase</shortName>
        <shortName evidence="9">TMP-PPase</shortName>
    </alternativeName>
</protein>
<comment type="catalytic activity">
    <reaction evidence="8 9">
        <text>2-[(2R,5Z)-2-carboxy-4-methylthiazol-5(2H)-ylidene]ethyl phosphate + 4-amino-2-methyl-5-(diphosphooxymethyl)pyrimidine + 2 H(+) = thiamine phosphate + CO2 + diphosphate</text>
        <dbReference type="Rhea" id="RHEA:47844"/>
        <dbReference type="ChEBI" id="CHEBI:15378"/>
        <dbReference type="ChEBI" id="CHEBI:16526"/>
        <dbReference type="ChEBI" id="CHEBI:33019"/>
        <dbReference type="ChEBI" id="CHEBI:37575"/>
        <dbReference type="ChEBI" id="CHEBI:57841"/>
        <dbReference type="ChEBI" id="CHEBI:62899"/>
        <dbReference type="EC" id="2.5.1.3"/>
    </reaction>
</comment>
<evidence type="ECO:0000256" key="3">
    <source>
        <dbReference type="ARBA" id="ARBA00022723"/>
    </source>
</evidence>
<dbReference type="InterPro" id="IPR036206">
    <property type="entry name" value="ThiamineP_synth_sf"/>
</dbReference>
<dbReference type="SUPFAM" id="SSF51391">
    <property type="entry name" value="Thiamin phosphate synthase"/>
    <property type="match status" value="1"/>
</dbReference>
<evidence type="ECO:0000256" key="6">
    <source>
        <dbReference type="ARBA" id="ARBA00047334"/>
    </source>
</evidence>
<keyword evidence="4 9" id="KW-0460">Magnesium</keyword>
<keyword evidence="3 9" id="KW-0479">Metal-binding</keyword>
<dbReference type="Pfam" id="PF02581">
    <property type="entry name" value="TMP-TENI"/>
    <property type="match status" value="1"/>
</dbReference>
<comment type="function">
    <text evidence="9">Condenses 4-methyl-5-(beta-hydroxyethyl)thiazole monophosphate (THZ-P) and 2-methyl-4-amino-5-hydroxymethyl pyrimidine pyrophosphate (HMP-PP) to form thiamine monophosphate (TMP).</text>
</comment>
<feature type="domain" description="Thiamine phosphate synthase/TenI" evidence="10">
    <location>
        <begin position="9"/>
        <end position="190"/>
    </location>
</feature>
<feature type="binding site" evidence="9">
    <location>
        <begin position="137"/>
        <end position="139"/>
    </location>
    <ligand>
        <name>2-[(2R,5Z)-2-carboxy-4-methylthiazol-5(2H)-ylidene]ethyl phosphate</name>
        <dbReference type="ChEBI" id="CHEBI:62899"/>
    </ligand>
</feature>
<evidence type="ECO:0000256" key="5">
    <source>
        <dbReference type="ARBA" id="ARBA00022977"/>
    </source>
</evidence>
<feature type="binding site" evidence="9">
    <location>
        <position position="140"/>
    </location>
    <ligand>
        <name>4-amino-2-methyl-5-(diphosphooxymethyl)pyrimidine</name>
        <dbReference type="ChEBI" id="CHEBI:57841"/>
    </ligand>
</feature>
<dbReference type="GO" id="GO:0000287">
    <property type="term" value="F:magnesium ion binding"/>
    <property type="evidence" value="ECO:0007669"/>
    <property type="project" value="UniProtKB-UniRule"/>
</dbReference>
<keyword evidence="5 9" id="KW-0784">Thiamine biosynthesis</keyword>
<comment type="caution">
    <text evidence="11">The sequence shown here is derived from an EMBL/GenBank/DDBJ whole genome shotgun (WGS) entry which is preliminary data.</text>
</comment>
<reference evidence="11 12" key="1">
    <citation type="submission" date="2019-03" db="EMBL/GenBank/DDBJ databases">
        <title>Genomic Encyclopedia of Type Strains, Phase IV (KMG-IV): sequencing the most valuable type-strain genomes for metagenomic binning, comparative biology and taxonomic classification.</title>
        <authorList>
            <person name="Goeker M."/>
        </authorList>
    </citation>
    <scope>NUCLEOTIDE SEQUENCE [LARGE SCALE GENOMIC DNA]</scope>
    <source>
        <strain evidence="11 12">DSM 17974</strain>
    </source>
</reference>
<comment type="pathway">
    <text evidence="1 9">Cofactor biosynthesis; thiamine diphosphate biosynthesis; thiamine phosphate from 4-amino-2-methyl-5-diphosphomethylpyrimidine and 4-methyl-5-(2-phosphoethyl)-thiazole: step 1/1.</text>
</comment>
<dbReference type="RefSeq" id="WP_134158351.1">
    <property type="nucleotide sequence ID" value="NZ_SORF01000001.1"/>
</dbReference>
<comment type="cofactor">
    <cofactor evidence="9">
        <name>Mg(2+)</name>
        <dbReference type="ChEBI" id="CHEBI:18420"/>
    </cofactor>
    <text evidence="9">Binds 1 Mg(2+) ion per subunit.</text>
</comment>
<dbReference type="CDD" id="cd00564">
    <property type="entry name" value="TMP_TenI"/>
    <property type="match status" value="1"/>
</dbReference>
<sequence length="229" mass="23784">MTAVLHVLSDRTRNGALPLVEALAEAAAGGADVLQVRDKKVPASVTYDLVGELRASLAVRACHPQLFVNDRVDIAIAADLDGVHLAAKSLPVDTVHALRKRLDLTFAVGCSVHASDEAVAAERAGADYVTFGHVFPSASHPGLPPQGLRALERVVEAVSIPVIAIGGIDERNVREVLATGCSGIAVIGAVLAADRPRDAASRLKDAMASANVNPKVPFSTATTRKGNRG</sequence>
<evidence type="ECO:0000256" key="8">
    <source>
        <dbReference type="ARBA" id="ARBA00047883"/>
    </source>
</evidence>
<comment type="caution">
    <text evidence="9">Lacks conserved residue(s) required for the propagation of feature annotation.</text>
</comment>
<evidence type="ECO:0000256" key="2">
    <source>
        <dbReference type="ARBA" id="ARBA00022679"/>
    </source>
</evidence>
<dbReference type="Proteomes" id="UP000294581">
    <property type="component" value="Unassembled WGS sequence"/>
</dbReference>
<dbReference type="AlphaFoldDB" id="A0A4R8LW71"/>
<dbReference type="PANTHER" id="PTHR20857:SF15">
    <property type="entry name" value="THIAMINE-PHOSPHATE SYNTHASE"/>
    <property type="match status" value="1"/>
</dbReference>
<dbReference type="OrthoDB" id="9815348at2"/>
<dbReference type="GO" id="GO:0005737">
    <property type="term" value="C:cytoplasm"/>
    <property type="evidence" value="ECO:0007669"/>
    <property type="project" value="TreeGrafter"/>
</dbReference>
<keyword evidence="12" id="KW-1185">Reference proteome</keyword>
<dbReference type="Gene3D" id="3.20.20.70">
    <property type="entry name" value="Aldolase class I"/>
    <property type="match status" value="1"/>
</dbReference>
<feature type="binding site" evidence="9">
    <location>
        <position position="69"/>
    </location>
    <ligand>
        <name>4-amino-2-methyl-5-(diphosphooxymethyl)pyrimidine</name>
        <dbReference type="ChEBI" id="CHEBI:57841"/>
    </ligand>
</feature>
<name>A0A4R8LW71_9BACL</name>
<evidence type="ECO:0000313" key="12">
    <source>
        <dbReference type="Proteomes" id="UP000294581"/>
    </source>
</evidence>
<organism evidence="11 12">
    <name type="scientific">Alicyclobacillus sacchari</name>
    <dbReference type="NCBI Taxonomy" id="392010"/>
    <lineage>
        <taxon>Bacteria</taxon>
        <taxon>Bacillati</taxon>
        <taxon>Bacillota</taxon>
        <taxon>Bacilli</taxon>
        <taxon>Bacillales</taxon>
        <taxon>Alicyclobacillaceae</taxon>
        <taxon>Alicyclobacillus</taxon>
    </lineage>
</organism>
<dbReference type="EC" id="2.5.1.3" evidence="9"/>
<dbReference type="GO" id="GO:0009229">
    <property type="term" value="P:thiamine diphosphate biosynthetic process"/>
    <property type="evidence" value="ECO:0007669"/>
    <property type="project" value="UniProtKB-UniRule"/>
</dbReference>
<dbReference type="PANTHER" id="PTHR20857">
    <property type="entry name" value="THIAMINE-PHOSPHATE PYROPHOSPHORYLASE"/>
    <property type="match status" value="1"/>
</dbReference>
<feature type="binding site" evidence="9">
    <location>
        <position position="70"/>
    </location>
    <ligand>
        <name>Mg(2+)</name>
        <dbReference type="ChEBI" id="CHEBI:18420"/>
    </ligand>
</feature>
<dbReference type="InterPro" id="IPR013785">
    <property type="entry name" value="Aldolase_TIM"/>
</dbReference>
<dbReference type="InterPro" id="IPR034291">
    <property type="entry name" value="TMP_synthase"/>
</dbReference>
<keyword evidence="2 9" id="KW-0808">Transferase</keyword>
<evidence type="ECO:0000256" key="4">
    <source>
        <dbReference type="ARBA" id="ARBA00022842"/>
    </source>
</evidence>
<dbReference type="GO" id="GO:0004789">
    <property type="term" value="F:thiamine-phosphate diphosphorylase activity"/>
    <property type="evidence" value="ECO:0007669"/>
    <property type="project" value="UniProtKB-UniRule"/>
</dbReference>
<feature type="binding site" evidence="9">
    <location>
        <position position="167"/>
    </location>
    <ligand>
        <name>2-[(2R,5Z)-2-carboxy-4-methylthiazol-5(2H)-ylidene]ethyl phosphate</name>
        <dbReference type="ChEBI" id="CHEBI:62899"/>
    </ligand>
</feature>
<evidence type="ECO:0000256" key="1">
    <source>
        <dbReference type="ARBA" id="ARBA00005165"/>
    </source>
</evidence>
<dbReference type="HAMAP" id="MF_00097">
    <property type="entry name" value="TMP_synthase"/>
    <property type="match status" value="1"/>
</dbReference>
<dbReference type="UniPathway" id="UPA00060">
    <property type="reaction ID" value="UER00141"/>
</dbReference>
<feature type="binding site" evidence="9">
    <location>
        <position position="111"/>
    </location>
    <ligand>
        <name>4-amino-2-methyl-5-(diphosphooxymethyl)pyrimidine</name>
        <dbReference type="ChEBI" id="CHEBI:57841"/>
    </ligand>
</feature>
<dbReference type="InterPro" id="IPR022998">
    <property type="entry name" value="ThiamineP_synth_TenI"/>
</dbReference>
<comment type="catalytic activity">
    <reaction evidence="6 9">
        <text>4-methyl-5-(2-phosphooxyethyl)-thiazole + 4-amino-2-methyl-5-(diphosphooxymethyl)pyrimidine + H(+) = thiamine phosphate + diphosphate</text>
        <dbReference type="Rhea" id="RHEA:22328"/>
        <dbReference type="ChEBI" id="CHEBI:15378"/>
        <dbReference type="ChEBI" id="CHEBI:33019"/>
        <dbReference type="ChEBI" id="CHEBI:37575"/>
        <dbReference type="ChEBI" id="CHEBI:57841"/>
        <dbReference type="ChEBI" id="CHEBI:58296"/>
        <dbReference type="EC" id="2.5.1.3"/>
    </reaction>
</comment>
<proteinExistence type="inferred from homology"/>
<feature type="binding site" evidence="9">
    <location>
        <begin position="35"/>
        <end position="39"/>
    </location>
    <ligand>
        <name>4-amino-2-methyl-5-(diphosphooxymethyl)pyrimidine</name>
        <dbReference type="ChEBI" id="CHEBI:57841"/>
    </ligand>
</feature>
<evidence type="ECO:0000256" key="9">
    <source>
        <dbReference type="HAMAP-Rule" id="MF_00097"/>
    </source>
</evidence>
<accession>A0A4R8LW71</accession>
<comment type="similarity">
    <text evidence="9">Belongs to the thiamine-phosphate synthase family.</text>
</comment>
<dbReference type="GO" id="GO:0009228">
    <property type="term" value="P:thiamine biosynthetic process"/>
    <property type="evidence" value="ECO:0007669"/>
    <property type="project" value="UniProtKB-KW"/>
</dbReference>
<evidence type="ECO:0000259" key="10">
    <source>
        <dbReference type="Pfam" id="PF02581"/>
    </source>
</evidence>
<gene>
    <name evidence="9" type="primary">thiE</name>
    <name evidence="11" type="ORF">C7445_101414</name>
</gene>
<comment type="catalytic activity">
    <reaction evidence="7 9">
        <text>2-(2-carboxy-4-methylthiazol-5-yl)ethyl phosphate + 4-amino-2-methyl-5-(diphosphooxymethyl)pyrimidine + 2 H(+) = thiamine phosphate + CO2 + diphosphate</text>
        <dbReference type="Rhea" id="RHEA:47848"/>
        <dbReference type="ChEBI" id="CHEBI:15378"/>
        <dbReference type="ChEBI" id="CHEBI:16526"/>
        <dbReference type="ChEBI" id="CHEBI:33019"/>
        <dbReference type="ChEBI" id="CHEBI:37575"/>
        <dbReference type="ChEBI" id="CHEBI:57841"/>
        <dbReference type="ChEBI" id="CHEBI:62890"/>
        <dbReference type="EC" id="2.5.1.3"/>
    </reaction>
</comment>
<evidence type="ECO:0000256" key="7">
    <source>
        <dbReference type="ARBA" id="ARBA00047851"/>
    </source>
</evidence>
<dbReference type="EMBL" id="SORF01000001">
    <property type="protein sequence ID" value="TDY51412.1"/>
    <property type="molecule type" value="Genomic_DNA"/>
</dbReference>